<dbReference type="CDD" id="cd18793">
    <property type="entry name" value="SF2_C_SNF"/>
    <property type="match status" value="1"/>
</dbReference>
<dbReference type="EMBL" id="JBJQOH010000002">
    <property type="protein sequence ID" value="KAL3695861.1"/>
    <property type="molecule type" value="Genomic_DNA"/>
</dbReference>
<evidence type="ECO:0000259" key="9">
    <source>
        <dbReference type="PROSITE" id="PS51194"/>
    </source>
</evidence>
<evidence type="ECO:0000256" key="1">
    <source>
        <dbReference type="ARBA" id="ARBA00008438"/>
    </source>
</evidence>
<keyword evidence="5" id="KW-0862">Zinc</keyword>
<comment type="similarity">
    <text evidence="1">Belongs to the SNF2/RAD54 helicase family. RAD16 subfamily.</text>
</comment>
<dbReference type="SUPFAM" id="SSF57903">
    <property type="entry name" value="FYVE/PHD zinc finger"/>
    <property type="match status" value="1"/>
</dbReference>
<dbReference type="InterPro" id="IPR013083">
    <property type="entry name" value="Znf_RING/FYVE/PHD"/>
</dbReference>
<dbReference type="InterPro" id="IPR038718">
    <property type="entry name" value="SNF2-like_sf"/>
</dbReference>
<dbReference type="PANTHER" id="PTHR45865">
    <property type="entry name" value="E3 UBIQUITIN-PROTEIN LIGASE SHPRH FAMILY MEMBER"/>
    <property type="match status" value="1"/>
</dbReference>
<dbReference type="SUPFAM" id="SSF57850">
    <property type="entry name" value="RING/U-box"/>
    <property type="match status" value="1"/>
</dbReference>
<evidence type="ECO:0000259" key="8">
    <source>
        <dbReference type="PROSITE" id="PS50089"/>
    </source>
</evidence>
<accession>A0ABD3I0L8</accession>
<evidence type="ECO:0000313" key="11">
    <source>
        <dbReference type="Proteomes" id="UP001633002"/>
    </source>
</evidence>
<dbReference type="InterPro" id="IPR048686">
    <property type="entry name" value="SHPRH_helical_1st"/>
</dbReference>
<dbReference type="SMART" id="SM00487">
    <property type="entry name" value="DEXDc"/>
    <property type="match status" value="1"/>
</dbReference>
<dbReference type="InterPro" id="IPR001650">
    <property type="entry name" value="Helicase_C-like"/>
</dbReference>
<dbReference type="InterPro" id="IPR049730">
    <property type="entry name" value="SNF2/RAD54-like_C"/>
</dbReference>
<keyword evidence="2" id="KW-0479">Metal-binding</keyword>
<dbReference type="InterPro" id="IPR014001">
    <property type="entry name" value="Helicase_ATP-bd"/>
</dbReference>
<evidence type="ECO:0008006" key="12">
    <source>
        <dbReference type="Google" id="ProtNLM"/>
    </source>
</evidence>
<gene>
    <name evidence="10" type="ORF">R1sor_009937</name>
</gene>
<proteinExistence type="inferred from homology"/>
<evidence type="ECO:0000256" key="3">
    <source>
        <dbReference type="ARBA" id="ARBA00022771"/>
    </source>
</evidence>
<dbReference type="Gene3D" id="3.30.40.10">
    <property type="entry name" value="Zinc/RING finger domain, C3HC4 (zinc finger)"/>
    <property type="match status" value="2"/>
</dbReference>
<dbReference type="CDD" id="cd18070">
    <property type="entry name" value="DEXQc_SHPRH"/>
    <property type="match status" value="1"/>
</dbReference>
<dbReference type="InterPro" id="IPR001841">
    <property type="entry name" value="Znf_RING"/>
</dbReference>
<dbReference type="InterPro" id="IPR027417">
    <property type="entry name" value="P-loop_NTPase"/>
</dbReference>
<evidence type="ECO:0000256" key="7">
    <source>
        <dbReference type="SAM" id="MobiDB-lite"/>
    </source>
</evidence>
<feature type="compositionally biased region" description="Polar residues" evidence="7">
    <location>
        <begin position="15"/>
        <end position="24"/>
    </location>
</feature>
<keyword evidence="4" id="KW-0378">Hydrolase</keyword>
<dbReference type="InterPro" id="IPR001965">
    <property type="entry name" value="Znf_PHD"/>
</dbReference>
<feature type="region of interest" description="Disordered" evidence="7">
    <location>
        <begin position="1"/>
        <end position="68"/>
    </location>
</feature>
<evidence type="ECO:0000256" key="4">
    <source>
        <dbReference type="ARBA" id="ARBA00022801"/>
    </source>
</evidence>
<dbReference type="GO" id="GO:0016787">
    <property type="term" value="F:hydrolase activity"/>
    <property type="evidence" value="ECO:0007669"/>
    <property type="project" value="UniProtKB-KW"/>
</dbReference>
<dbReference type="PROSITE" id="PS51194">
    <property type="entry name" value="HELICASE_CTER"/>
    <property type="match status" value="1"/>
</dbReference>
<name>A0ABD3I0L8_9MARC</name>
<dbReference type="InterPro" id="IPR000330">
    <property type="entry name" value="SNF2_N"/>
</dbReference>
<evidence type="ECO:0000256" key="5">
    <source>
        <dbReference type="ARBA" id="ARBA00022833"/>
    </source>
</evidence>
<dbReference type="Gene3D" id="3.40.50.300">
    <property type="entry name" value="P-loop containing nucleotide triphosphate hydrolases"/>
    <property type="match status" value="1"/>
</dbReference>
<dbReference type="SMART" id="SM00184">
    <property type="entry name" value="RING"/>
    <property type="match status" value="1"/>
</dbReference>
<sequence>MGKRKQRKPKRSNGSERTNGTGSVENEEILVDLHPDVVDLSSGEDEPDRKRKKRVCTDGNVGYGDPQAEELPWRTHTLGDISGKEFAEIHLMNTSAPDDQLRSKELIVDGSIIVKIQWRTAENPTPFPLPDVSRDGFRVLIVMNPTLNMKGASDNPVEGLSTPFRGKVLLSGEVDGSNAALSALVYLIQKQYVSLKPSPCSICGTSLCAVHPPSGRLRVIITEKAFTESVLYDRSWWKKALQRIMTWLRPEIHSLRRRSSEEAMTEVHAAVSDKQPFDPTALYDAVKPLRTEECPDLSFPQLLPELRPYQRRAVFWMVQREEGNGKTLGLSESASGSSTAKLNPEAHPSWLAVTTTDGSSDFYYNPISGTVSLEPDDFVSYVRGGILADEMGLGKTVELLACILANPNKDVPSPSPAEKARKELEKTLSRRKVDRVECVCGSVEEEDYEYEWIKCDICDAWQHAACVGFTREDEDDFEGQDNMQGGAARMTAAALSKRKRVGVFPVSWKRTRTRTRTKSKAGDYTKKIFATRRKFVCSVCIETKATVEVHGACGSTLVVCPAPILQQWQDEIQRHTVPGSIRVMVYEGAGKGAHVLAGNAKGNKPEMVSPDDLAAADIVLTSYDTLRTDVCHEPDKARVVRRSMRYFKRYPVIPTPLTRLKWWRICLDEAQMVECSTSRATEMALLLEAENRWCVSGTPIQRGLDDVFGLLKFLQAKPFDELQVWNQVLQFPYEAGDEKAMAYLHKFLGTIMWRSSKNDVKDELNLPGQEEDVSWLRLSATEAYFYQQQHDKCALKVRDVLQKYGKHLEEAHATGSNEAPSVMKSLRDSDTPLPQAAATLLSSSLLHLRQACCHPQVGSSGIGSLQQRRPMTMKSILQKLLNQAKRTAAEAQRNLIAAWNGLAGLAIIDKDIPKAVSLYMEALSLIEKSSAEVTTDPLQKLHTLHNLADILRTHESTNAGTPSVDDLVNQCNEIKSIYLGAYVMKSDNEKAKYRLAHEQVAQAKDACEVAGGSSWWLEVLSVTGRDIEKGEELVEKIKTHFLENAAAKRGRVENASSLTHRFRDISGLKLVLQNELDAIHEKRGKVLTKLKELERMMDKIRVEDAERHANCKNHSEENGRECSHCEMERLFQEYENRLLLLRTSASKADGVVSLDEAIFAQERLAAERRVGGSRDEILNEDGDVYGPSGRRVRESNATQAQVLGAPSETEVILSLIKAHARTTASRQREAAAKHIQIFEALKKEYWQMRKWVSTQKFLLLAFDELNMATLRQTLLYRGERPETVVEKKVKVHREELPARKLQLELDRDEAKAHVLSAEGSVRYLQGLSLRREEETRAEQRGSSAQKSTLPGQGDVEEENCKICFAKFGSERMILRCGHFFCNSCCLRLIAMGRNNPSLSEKNSVICPTCRQSTDISDIMLINDGLENFFLQGKGQRSNEVRDRDEASFKVVGDYGTKIGAIVRRMLWLKSRDPLVKVLVFSSWLEVLEVIGHAFSENDISFARVKGGRKFDKPLEEFKASKSEHLQALLLPFKRGSNGLNLVEAQHIFLVEPLPNPGVEAQAINRVHRIGQLRATFVHRFIVKDTVEERIFQLGRQKEKKEKLTPTTRQQNILTFSDVSAIFAPEISGEEERSEPQEHSEDANNFRNLSASAAAGAAAEARRIASLTSQQVVRS</sequence>
<dbReference type="InterPro" id="IPR019787">
    <property type="entry name" value="Znf_PHD-finger"/>
</dbReference>
<feature type="region of interest" description="Disordered" evidence="7">
    <location>
        <begin position="1626"/>
        <end position="1648"/>
    </location>
</feature>
<dbReference type="CDD" id="cd15517">
    <property type="entry name" value="PHD_TCF19_like"/>
    <property type="match status" value="1"/>
</dbReference>
<organism evidence="10 11">
    <name type="scientific">Riccia sorocarpa</name>
    <dbReference type="NCBI Taxonomy" id="122646"/>
    <lineage>
        <taxon>Eukaryota</taxon>
        <taxon>Viridiplantae</taxon>
        <taxon>Streptophyta</taxon>
        <taxon>Embryophyta</taxon>
        <taxon>Marchantiophyta</taxon>
        <taxon>Marchantiopsida</taxon>
        <taxon>Marchantiidae</taxon>
        <taxon>Marchantiales</taxon>
        <taxon>Ricciaceae</taxon>
        <taxon>Riccia</taxon>
    </lineage>
</organism>
<feature type="compositionally biased region" description="Basic residues" evidence="7">
    <location>
        <begin position="1"/>
        <end position="11"/>
    </location>
</feature>
<protein>
    <recommendedName>
        <fullName evidence="12">E3 ubiquitin-protein ligase SHPRH</fullName>
    </recommendedName>
</protein>
<comment type="caution">
    <text evidence="10">The sequence shown here is derived from an EMBL/GenBank/DDBJ whole genome shotgun (WGS) entry which is preliminary data.</text>
</comment>
<evidence type="ECO:0000313" key="10">
    <source>
        <dbReference type="EMBL" id="KAL3695861.1"/>
    </source>
</evidence>
<dbReference type="SUPFAM" id="SSF52540">
    <property type="entry name" value="P-loop containing nucleoside triphosphate hydrolases"/>
    <property type="match status" value="2"/>
</dbReference>
<dbReference type="InterPro" id="IPR048695">
    <property type="entry name" value="SHPRH_helical_2nd"/>
</dbReference>
<dbReference type="Gene3D" id="3.40.50.10810">
    <property type="entry name" value="Tandem AAA-ATPase domain"/>
    <property type="match status" value="2"/>
</dbReference>
<dbReference type="Pfam" id="PF00271">
    <property type="entry name" value="Helicase_C"/>
    <property type="match status" value="1"/>
</dbReference>
<evidence type="ECO:0000256" key="2">
    <source>
        <dbReference type="ARBA" id="ARBA00022723"/>
    </source>
</evidence>
<dbReference type="InterPro" id="IPR011011">
    <property type="entry name" value="Znf_FYVE_PHD"/>
</dbReference>
<feature type="domain" description="RING-type" evidence="8">
    <location>
        <begin position="1360"/>
        <end position="1410"/>
    </location>
</feature>
<feature type="domain" description="Helicase C-terminal" evidence="9">
    <location>
        <begin position="1460"/>
        <end position="1614"/>
    </location>
</feature>
<keyword evidence="11" id="KW-1185">Reference proteome</keyword>
<dbReference type="Pfam" id="PF00176">
    <property type="entry name" value="SNF2-rel_dom"/>
    <property type="match status" value="1"/>
</dbReference>
<dbReference type="PROSITE" id="PS50089">
    <property type="entry name" value="ZF_RING_2"/>
    <property type="match status" value="1"/>
</dbReference>
<dbReference type="SMART" id="SM00249">
    <property type="entry name" value="PHD"/>
    <property type="match status" value="1"/>
</dbReference>
<reference evidence="10 11" key="1">
    <citation type="submission" date="2024-09" db="EMBL/GenBank/DDBJ databases">
        <title>Chromosome-scale assembly of Riccia sorocarpa.</title>
        <authorList>
            <person name="Paukszto L."/>
        </authorList>
    </citation>
    <scope>NUCLEOTIDE SEQUENCE [LARGE SCALE GENOMIC DNA]</scope>
    <source>
        <strain evidence="10">LP-2024</strain>
        <tissue evidence="10">Aerial parts of the thallus</tissue>
    </source>
</reference>
<dbReference type="PANTHER" id="PTHR45865:SF1">
    <property type="entry name" value="E3 UBIQUITIN-PROTEIN LIGASE SHPRH"/>
    <property type="match status" value="1"/>
</dbReference>
<dbReference type="GO" id="GO:0008270">
    <property type="term" value="F:zinc ion binding"/>
    <property type="evidence" value="ECO:0007669"/>
    <property type="project" value="UniProtKB-KW"/>
</dbReference>
<dbReference type="Pfam" id="PF21324">
    <property type="entry name" value="SHPRH_helical-2nd"/>
    <property type="match status" value="1"/>
</dbReference>
<keyword evidence="3 6" id="KW-0863">Zinc-finger</keyword>
<feature type="compositionally biased region" description="Basic and acidic residues" evidence="7">
    <location>
        <begin position="1629"/>
        <end position="1643"/>
    </location>
</feature>
<dbReference type="Pfam" id="PF21325">
    <property type="entry name" value="SHPRH_helical-1st"/>
    <property type="match status" value="1"/>
</dbReference>
<evidence type="ECO:0000256" key="6">
    <source>
        <dbReference type="PROSITE-ProRule" id="PRU00175"/>
    </source>
</evidence>
<dbReference type="InterPro" id="IPR052583">
    <property type="entry name" value="ATP-helicase/E3_Ub-Ligase"/>
</dbReference>
<dbReference type="Proteomes" id="UP001633002">
    <property type="component" value="Unassembled WGS sequence"/>
</dbReference>
<dbReference type="Pfam" id="PF00628">
    <property type="entry name" value="PHD"/>
    <property type="match status" value="1"/>
</dbReference>